<keyword evidence="2" id="KW-1185">Reference proteome</keyword>
<evidence type="ECO:0000313" key="1">
    <source>
        <dbReference type="EMBL" id="KAH0552651.1"/>
    </source>
</evidence>
<dbReference type="EMBL" id="JAHXZJ010001492">
    <property type="protein sequence ID" value="KAH0552651.1"/>
    <property type="molecule type" value="Genomic_DNA"/>
</dbReference>
<protein>
    <submittedName>
        <fullName evidence="1">Uncharacterized protein</fullName>
    </submittedName>
</protein>
<proteinExistence type="predicted"/>
<dbReference type="Proteomes" id="UP000826195">
    <property type="component" value="Unassembled WGS sequence"/>
</dbReference>
<comment type="caution">
    <text evidence="1">The sequence shown here is derived from an EMBL/GenBank/DDBJ whole genome shotgun (WGS) entry which is preliminary data.</text>
</comment>
<accession>A0AAV7I3R8</accession>
<name>A0AAV7I3R8_COTGL</name>
<reference evidence="1 2" key="1">
    <citation type="journal article" date="2021" name="J. Hered.">
        <title>A chromosome-level genome assembly of the parasitoid wasp, Cotesia glomerata (Hymenoptera: Braconidae).</title>
        <authorList>
            <person name="Pinto B.J."/>
            <person name="Weis J.J."/>
            <person name="Gamble T."/>
            <person name="Ode P.J."/>
            <person name="Paul R."/>
            <person name="Zaspel J.M."/>
        </authorList>
    </citation>
    <scope>NUCLEOTIDE SEQUENCE [LARGE SCALE GENOMIC DNA]</scope>
    <source>
        <strain evidence="1">CgM1</strain>
    </source>
</reference>
<dbReference type="AlphaFoldDB" id="A0AAV7I3R8"/>
<organism evidence="1 2">
    <name type="scientific">Cotesia glomerata</name>
    <name type="common">Lepidopteran parasitic wasp</name>
    <name type="synonym">Apanteles glomeratus</name>
    <dbReference type="NCBI Taxonomy" id="32391"/>
    <lineage>
        <taxon>Eukaryota</taxon>
        <taxon>Metazoa</taxon>
        <taxon>Ecdysozoa</taxon>
        <taxon>Arthropoda</taxon>
        <taxon>Hexapoda</taxon>
        <taxon>Insecta</taxon>
        <taxon>Pterygota</taxon>
        <taxon>Neoptera</taxon>
        <taxon>Endopterygota</taxon>
        <taxon>Hymenoptera</taxon>
        <taxon>Apocrita</taxon>
        <taxon>Ichneumonoidea</taxon>
        <taxon>Braconidae</taxon>
        <taxon>Microgastrinae</taxon>
        <taxon>Cotesia</taxon>
    </lineage>
</organism>
<gene>
    <name evidence="1" type="ORF">KQX54_013780</name>
</gene>
<sequence length="244" mass="27069">MLQRKIMYLQNSSHYITTDNSTIGSALGSKYVLVSKIGPACVLPSGGSRRVSQLAILLSPLRTPPPTQLPSYFGSSRCKIPTLSSPFASVPFLAGAHPHTRIHQIQQSMEGKERVSRLPLPPWYTWLARSSRQWCANCKCDLKAKGVDSHDIPEIDIIHCNKFRVVMCGTRILPNRSMVVRVHALITLSHYCDQELAKQPIPAPVPITNIATTETTLNPTPMVVEGGSRSARYRDRTSVRRSIT</sequence>
<evidence type="ECO:0000313" key="2">
    <source>
        <dbReference type="Proteomes" id="UP000826195"/>
    </source>
</evidence>